<dbReference type="InterPro" id="IPR013328">
    <property type="entry name" value="6PGD_dom2"/>
</dbReference>
<dbReference type="Gene3D" id="3.40.50.720">
    <property type="entry name" value="NAD(P)-binding Rossmann-like Domain"/>
    <property type="match status" value="1"/>
</dbReference>
<evidence type="ECO:0000313" key="4">
    <source>
        <dbReference type="Proteomes" id="UP000273516"/>
    </source>
</evidence>
<dbReference type="InterPro" id="IPR036291">
    <property type="entry name" value="NAD(P)-bd_dom_sf"/>
</dbReference>
<dbReference type="InterPro" id="IPR013131">
    <property type="entry name" value="Mannitol_DH_N"/>
</dbReference>
<keyword evidence="4" id="KW-1185">Reference proteome</keyword>
<keyword evidence="1" id="KW-0560">Oxidoreductase</keyword>
<protein>
    <submittedName>
        <fullName evidence="3">Mannitol dehydrogenase family protein</fullName>
    </submittedName>
</protein>
<evidence type="ECO:0000256" key="1">
    <source>
        <dbReference type="ARBA" id="ARBA00023002"/>
    </source>
</evidence>
<comment type="caution">
    <text evidence="3">The sequence shown here is derived from an EMBL/GenBank/DDBJ whole genome shotgun (WGS) entry which is preliminary data.</text>
</comment>
<dbReference type="AlphaFoldDB" id="A0A3M0MJW4"/>
<dbReference type="Proteomes" id="UP000273516">
    <property type="component" value="Unassembled WGS sequence"/>
</dbReference>
<organism evidence="3 4">
    <name type="scientific">Paracoccus alkanivorans</name>
    <dbReference type="NCBI Taxonomy" id="2116655"/>
    <lineage>
        <taxon>Bacteria</taxon>
        <taxon>Pseudomonadati</taxon>
        <taxon>Pseudomonadota</taxon>
        <taxon>Alphaproteobacteria</taxon>
        <taxon>Rhodobacterales</taxon>
        <taxon>Paracoccaceae</taxon>
        <taxon>Paracoccus</taxon>
    </lineage>
</organism>
<dbReference type="PANTHER" id="PTHR30524">
    <property type="entry name" value="MANNITOL-1-PHOSPHATE 5-DEHYDROGENASE"/>
    <property type="match status" value="1"/>
</dbReference>
<dbReference type="Gene3D" id="1.10.1040.10">
    <property type="entry name" value="N-(1-d-carboxylethyl)-l-norvaline Dehydrogenase, domain 2"/>
    <property type="match status" value="1"/>
</dbReference>
<name>A0A3M0MJW4_9RHOB</name>
<dbReference type="GO" id="GO:0016491">
    <property type="term" value="F:oxidoreductase activity"/>
    <property type="evidence" value="ECO:0007669"/>
    <property type="project" value="UniProtKB-KW"/>
</dbReference>
<dbReference type="OrthoDB" id="271711at2"/>
<dbReference type="PANTHER" id="PTHR30524:SF0">
    <property type="entry name" value="ALTRONATE OXIDOREDUCTASE-RELATED"/>
    <property type="match status" value="1"/>
</dbReference>
<dbReference type="Pfam" id="PF01232">
    <property type="entry name" value="Mannitol_dh"/>
    <property type="match status" value="1"/>
</dbReference>
<reference evidence="3 4" key="1">
    <citation type="submission" date="2018-07" db="EMBL/GenBank/DDBJ databases">
        <authorList>
            <person name="Zhang Y."/>
            <person name="Wang L."/>
            <person name="Ma S."/>
        </authorList>
    </citation>
    <scope>NUCLEOTIDE SEQUENCE [LARGE SCALE GENOMIC DNA]</scope>
    <source>
        <strain evidence="3 4">4-2</strain>
    </source>
</reference>
<gene>
    <name evidence="3" type="ORF">C9E81_04055</name>
</gene>
<dbReference type="EMBL" id="QOKZ01000001">
    <property type="protein sequence ID" value="RMC37909.1"/>
    <property type="molecule type" value="Genomic_DNA"/>
</dbReference>
<evidence type="ECO:0000259" key="2">
    <source>
        <dbReference type="Pfam" id="PF01232"/>
    </source>
</evidence>
<feature type="domain" description="Mannitol dehydrogenase N-terminal" evidence="2">
    <location>
        <begin position="8"/>
        <end position="219"/>
    </location>
</feature>
<proteinExistence type="predicted"/>
<dbReference type="SUPFAM" id="SSF48179">
    <property type="entry name" value="6-phosphogluconate dehydrogenase C-terminal domain-like"/>
    <property type="match status" value="1"/>
</dbReference>
<evidence type="ECO:0000313" key="3">
    <source>
        <dbReference type="EMBL" id="RMC37909.1"/>
    </source>
</evidence>
<dbReference type="InterPro" id="IPR008927">
    <property type="entry name" value="6-PGluconate_DH-like_C_sf"/>
</dbReference>
<dbReference type="SUPFAM" id="SSF51735">
    <property type="entry name" value="NAD(P)-binding Rossmann-fold domains"/>
    <property type="match status" value="1"/>
</dbReference>
<sequence length="367" mass="40885">MSDVTTPIVQFGTSRFLQAHADLFFQEGTPQRAVTVIQSSGDPDRRKRLAHLTGSYPVRIRGLQDGKTVDEERCVEIVRRTLSTTTDWDEVTRVVTEEAIAILSNTGDSGYDPLPGDETGNDPRDMSYPAKLYHLLAHRHSAGAAPLDIFPMELISDNGIVLRDRVTQIARARSAPDALMNWLAKCRWAVSLVDRIVSEPIEPAGAVAEPYALWAIETQPGLAAPTSHPAIRMVDDIERIERLKLHILNLCHTVLVQLWMEANGESDLTVNAAMKGSLGQRMQAIAETEVLRGFAAHGMKDAAADYLATTLERFRNPFLEHRLSDIAQNHPQKIQRRIGAFLEWVREVEAEFEAPQLQRIASKENTA</sequence>
<dbReference type="RefSeq" id="WP_122110992.1">
    <property type="nucleotide sequence ID" value="NZ_QOKZ01000001.1"/>
</dbReference>
<accession>A0A3M0MJW4</accession>